<dbReference type="GO" id="GO:0043171">
    <property type="term" value="P:peptide catabolic process"/>
    <property type="evidence" value="ECO:0007669"/>
    <property type="project" value="TreeGrafter"/>
</dbReference>
<sequence length="988" mass="114212">MENLQSFPANNGASANLTEIVARFHDITKPLSDVAEYRGLELANGIRILLISDPYVDKSKACMSVNVGDLMDPVELPGLAKLCQKMIFLACKKYPKENGFGKVVAKHGGRTQWYLEHDTTDFSFEVPSKYFKSVLERWIQFFVSPLFADNTVRKVINGLDTEFQTCCKNDISRINQIRHVMSTPGHDWSKVRPGNKLTLMDIPAENGIDVEKELKKFYEKHYSANLMTCLIVDKRPLDKLEKLVQKSDFGKVVNKNLERKMWEEKPYGPGQLGHRIDVVPIQNTKSLKIMIPVDDLCKYYKSNPFHYVCHLIFNKHEGGLSAELQKRDWAYSVHGWIGPSARGIAFLSAIISLTDEGLQHVENILELFFHLISSIKATGVQEWRHDELAKIKKINFCYSEQRNHSHFLPRLEKRLHRFPFKDILSEGQLMENFNPELIQQLLNQLTPQNMNYFVIHKGAKNLRSLVTEEHLGAEYKKMKIDEEWMEKFQKALLTPHEVFHLPQKNEFFPIHFDLKPKDENFSDVPKVIHCDDHSRIWFMQNVENMPKATVFILLKNPKTHTDNMGRLMINILKHCFIHQNSFEECHHEYLRTWSNIQIVDEGTEIYFTGFDDNLATFIKNKIRRLRSYKADEKSFNLVLKKLTKTLKDESNRHSLTWESITQILGERTWSVSGLQAVSEHVTFDMFNAFISQLWDAFHVEILAYGNLTQTEVLDLTQEVTGIFKGSESVRPLCPSEVRGIRQLKIKEGDSCVYETDRNSRENSNVNIKLQIGPIETRIHCLLNLFHRIVMQPIENVLRKKERLGVVLSQTSVETGTLSFNIKINGGFDVKYVNERFEAFLKDVRIIIASMTDEEFSNHIKSLTVGLHGSKHKHSTIAAGNVWNEIRHGHFMFKRGEILAEELKNINKEDVLNFYDQKISAESKQRQKLSVLTRSTLKKGKIPENHVLEERKEIQILDIEQFKSTLEAYPLPQPAIDVPGIGQKTAAWQ</sequence>
<comment type="caution">
    <text evidence="10">The sequence shown here is derived from an EMBL/GenBank/DDBJ whole genome shotgun (WGS) entry which is preliminary data.</text>
</comment>
<keyword evidence="4" id="KW-0378">Hydrolase</keyword>
<dbReference type="InterPro" id="IPR011765">
    <property type="entry name" value="Pept_M16_N"/>
</dbReference>
<feature type="domain" description="Peptidase M16 N-terminal" evidence="7">
    <location>
        <begin position="47"/>
        <end position="165"/>
    </location>
</feature>
<keyword evidence="3" id="KW-0479">Metal-binding</keyword>
<organism evidence="10 11">
    <name type="scientific">Steinernema carpocapsae</name>
    <name type="common">Entomopathogenic nematode</name>
    <dbReference type="NCBI Taxonomy" id="34508"/>
    <lineage>
        <taxon>Eukaryota</taxon>
        <taxon>Metazoa</taxon>
        <taxon>Ecdysozoa</taxon>
        <taxon>Nematoda</taxon>
        <taxon>Chromadorea</taxon>
        <taxon>Rhabditida</taxon>
        <taxon>Tylenchina</taxon>
        <taxon>Panagrolaimomorpha</taxon>
        <taxon>Strongyloidoidea</taxon>
        <taxon>Steinernematidae</taxon>
        <taxon>Steinernema</taxon>
    </lineage>
</organism>
<protein>
    <recommendedName>
        <fullName evidence="12">Peptidase M16 middle/third domain-containing protein</fullName>
    </recommendedName>
</protein>
<evidence type="ECO:0000256" key="6">
    <source>
        <dbReference type="ARBA" id="ARBA00023049"/>
    </source>
</evidence>
<accession>A0A4U5NVT9</accession>
<feature type="domain" description="Peptidase M16 C-terminal" evidence="8">
    <location>
        <begin position="681"/>
        <end position="862"/>
    </location>
</feature>
<dbReference type="PANTHER" id="PTHR43690">
    <property type="entry name" value="NARDILYSIN"/>
    <property type="match status" value="1"/>
</dbReference>
<dbReference type="EMBL" id="AZBU02000003">
    <property type="protein sequence ID" value="TKR87334.1"/>
    <property type="molecule type" value="Genomic_DNA"/>
</dbReference>
<dbReference type="PANTHER" id="PTHR43690:SF18">
    <property type="entry name" value="INSULIN-DEGRADING ENZYME-RELATED"/>
    <property type="match status" value="1"/>
</dbReference>
<evidence type="ECO:0000259" key="8">
    <source>
        <dbReference type="Pfam" id="PF05193"/>
    </source>
</evidence>
<comment type="similarity">
    <text evidence="1">Belongs to the peptidase M16 family.</text>
</comment>
<feature type="domain" description="Peptidase M16 C-terminal" evidence="8">
    <location>
        <begin position="212"/>
        <end position="388"/>
    </location>
</feature>
<keyword evidence="2" id="KW-0645">Protease</keyword>
<reference evidence="10 11" key="2">
    <citation type="journal article" date="2019" name="G3 (Bethesda)">
        <title>Hybrid Assembly of the Genome of the Entomopathogenic Nematode Steinernema carpocapsae Identifies the X-Chromosome.</title>
        <authorList>
            <person name="Serra L."/>
            <person name="Macchietto M."/>
            <person name="Macias-Munoz A."/>
            <person name="McGill C.J."/>
            <person name="Rodriguez I.M."/>
            <person name="Rodriguez B."/>
            <person name="Murad R."/>
            <person name="Mortazavi A."/>
        </authorList>
    </citation>
    <scope>NUCLEOTIDE SEQUENCE [LARGE SCALE GENOMIC DNA]</scope>
    <source>
        <strain evidence="10 11">ALL</strain>
    </source>
</reference>
<dbReference type="STRING" id="34508.A0A4U5NVT9"/>
<dbReference type="Pfam" id="PF05193">
    <property type="entry name" value="Peptidase_M16_C"/>
    <property type="match status" value="2"/>
</dbReference>
<evidence type="ECO:0000259" key="9">
    <source>
        <dbReference type="Pfam" id="PF16187"/>
    </source>
</evidence>
<dbReference type="AlphaFoldDB" id="A0A4U5NVT9"/>
<dbReference type="InterPro" id="IPR032632">
    <property type="entry name" value="Peptidase_M16_M"/>
</dbReference>
<dbReference type="FunFam" id="3.30.830.10:FF:000005">
    <property type="entry name" value="nardilysin isoform X1"/>
    <property type="match status" value="1"/>
</dbReference>
<dbReference type="InterPro" id="IPR050626">
    <property type="entry name" value="Peptidase_M16"/>
</dbReference>
<gene>
    <name evidence="10" type="ORF">L596_011747</name>
</gene>
<keyword evidence="11" id="KW-1185">Reference proteome</keyword>
<evidence type="ECO:0000313" key="11">
    <source>
        <dbReference type="Proteomes" id="UP000298663"/>
    </source>
</evidence>
<proteinExistence type="inferred from homology"/>
<dbReference type="GO" id="GO:0005829">
    <property type="term" value="C:cytosol"/>
    <property type="evidence" value="ECO:0007669"/>
    <property type="project" value="TreeGrafter"/>
</dbReference>
<dbReference type="Proteomes" id="UP000298663">
    <property type="component" value="Unassembled WGS sequence"/>
</dbReference>
<evidence type="ECO:0000313" key="10">
    <source>
        <dbReference type="EMBL" id="TKR87334.1"/>
    </source>
</evidence>
<dbReference type="InterPro" id="IPR007863">
    <property type="entry name" value="Peptidase_M16_C"/>
</dbReference>
<evidence type="ECO:0008006" key="12">
    <source>
        <dbReference type="Google" id="ProtNLM"/>
    </source>
</evidence>
<feature type="domain" description="Peptidase M16 middle/third" evidence="9">
    <location>
        <begin position="396"/>
        <end position="672"/>
    </location>
</feature>
<dbReference type="Pfam" id="PF16187">
    <property type="entry name" value="Peptidase_M16_M"/>
    <property type="match status" value="1"/>
</dbReference>
<dbReference type="GO" id="GO:0046872">
    <property type="term" value="F:metal ion binding"/>
    <property type="evidence" value="ECO:0007669"/>
    <property type="project" value="UniProtKB-KW"/>
</dbReference>
<evidence type="ECO:0000256" key="4">
    <source>
        <dbReference type="ARBA" id="ARBA00022801"/>
    </source>
</evidence>
<evidence type="ECO:0000256" key="1">
    <source>
        <dbReference type="ARBA" id="ARBA00007261"/>
    </source>
</evidence>
<dbReference type="GO" id="GO:0004222">
    <property type="term" value="F:metalloendopeptidase activity"/>
    <property type="evidence" value="ECO:0007669"/>
    <property type="project" value="TreeGrafter"/>
</dbReference>
<evidence type="ECO:0000259" key="7">
    <source>
        <dbReference type="Pfam" id="PF00675"/>
    </source>
</evidence>
<keyword evidence="6" id="KW-0482">Metalloprotease</keyword>
<dbReference type="GO" id="GO:0005739">
    <property type="term" value="C:mitochondrion"/>
    <property type="evidence" value="ECO:0007669"/>
    <property type="project" value="TreeGrafter"/>
</dbReference>
<dbReference type="SUPFAM" id="SSF63411">
    <property type="entry name" value="LuxS/MPP-like metallohydrolase"/>
    <property type="match status" value="4"/>
</dbReference>
<evidence type="ECO:0000256" key="3">
    <source>
        <dbReference type="ARBA" id="ARBA00022723"/>
    </source>
</evidence>
<dbReference type="InterPro" id="IPR011249">
    <property type="entry name" value="Metalloenz_LuxS/M16"/>
</dbReference>
<evidence type="ECO:0000256" key="2">
    <source>
        <dbReference type="ARBA" id="ARBA00022670"/>
    </source>
</evidence>
<dbReference type="Pfam" id="PF00675">
    <property type="entry name" value="Peptidase_M16"/>
    <property type="match status" value="1"/>
</dbReference>
<dbReference type="OrthoDB" id="7784541at2759"/>
<dbReference type="GO" id="GO:0051603">
    <property type="term" value="P:proteolysis involved in protein catabolic process"/>
    <property type="evidence" value="ECO:0007669"/>
    <property type="project" value="TreeGrafter"/>
</dbReference>
<keyword evidence="5" id="KW-0862">Zinc</keyword>
<dbReference type="Gene3D" id="3.30.830.10">
    <property type="entry name" value="Metalloenzyme, LuxS/M16 peptidase-like"/>
    <property type="match status" value="4"/>
</dbReference>
<reference evidence="10 11" key="1">
    <citation type="journal article" date="2015" name="Genome Biol.">
        <title>Comparative genomics of Steinernema reveals deeply conserved gene regulatory networks.</title>
        <authorList>
            <person name="Dillman A.R."/>
            <person name="Macchietto M."/>
            <person name="Porter C.F."/>
            <person name="Rogers A."/>
            <person name="Williams B."/>
            <person name="Antoshechkin I."/>
            <person name="Lee M.M."/>
            <person name="Goodwin Z."/>
            <person name="Lu X."/>
            <person name="Lewis E.E."/>
            <person name="Goodrich-Blair H."/>
            <person name="Stock S.P."/>
            <person name="Adams B.J."/>
            <person name="Sternberg P.W."/>
            <person name="Mortazavi A."/>
        </authorList>
    </citation>
    <scope>NUCLEOTIDE SEQUENCE [LARGE SCALE GENOMIC DNA]</scope>
    <source>
        <strain evidence="10 11">ALL</strain>
    </source>
</reference>
<name>A0A4U5NVT9_STECR</name>
<evidence type="ECO:0000256" key="5">
    <source>
        <dbReference type="ARBA" id="ARBA00022833"/>
    </source>
</evidence>